<feature type="domain" description="Response regulatory" evidence="1">
    <location>
        <begin position="1"/>
        <end position="70"/>
    </location>
</feature>
<dbReference type="GO" id="GO:0000160">
    <property type="term" value="P:phosphorelay signal transduction system"/>
    <property type="evidence" value="ECO:0007669"/>
    <property type="project" value="InterPro"/>
</dbReference>
<comment type="caution">
    <text evidence="2">The sequence shown here is derived from an EMBL/GenBank/DDBJ whole genome shotgun (WGS) entry which is preliminary data.</text>
</comment>
<protein>
    <recommendedName>
        <fullName evidence="1">Response regulatory domain-containing protein</fullName>
    </recommendedName>
</protein>
<dbReference type="SUPFAM" id="SSF52172">
    <property type="entry name" value="CheY-like"/>
    <property type="match status" value="1"/>
</dbReference>
<accession>X1QBL8</accession>
<name>X1QBL8_9ZZZZ</name>
<dbReference type="PROSITE" id="PS50110">
    <property type="entry name" value="RESPONSE_REGULATORY"/>
    <property type="match status" value="1"/>
</dbReference>
<dbReference type="InterPro" id="IPR013785">
    <property type="entry name" value="Aldolase_TIM"/>
</dbReference>
<dbReference type="InterPro" id="IPR001789">
    <property type="entry name" value="Sig_transdc_resp-reg_receiver"/>
</dbReference>
<dbReference type="EMBL" id="BARV01043715">
    <property type="protein sequence ID" value="GAI65613.1"/>
    <property type="molecule type" value="Genomic_DNA"/>
</dbReference>
<dbReference type="Gene3D" id="3.20.20.70">
    <property type="entry name" value="Aldolase class I"/>
    <property type="match status" value="1"/>
</dbReference>
<organism evidence="2">
    <name type="scientific">marine sediment metagenome</name>
    <dbReference type="NCBI Taxonomy" id="412755"/>
    <lineage>
        <taxon>unclassified sequences</taxon>
        <taxon>metagenomes</taxon>
        <taxon>ecological metagenomes</taxon>
    </lineage>
</organism>
<feature type="non-terminal residue" evidence="2">
    <location>
        <position position="1"/>
    </location>
</feature>
<dbReference type="Pfam" id="PF00072">
    <property type="entry name" value="Response_reg"/>
    <property type="match status" value="1"/>
</dbReference>
<reference evidence="2" key="1">
    <citation type="journal article" date="2014" name="Front. Microbiol.">
        <title>High frequency of phylogenetically diverse reductive dehalogenase-homologous genes in deep subseafloor sedimentary metagenomes.</title>
        <authorList>
            <person name="Kawai M."/>
            <person name="Futagami T."/>
            <person name="Toyoda A."/>
            <person name="Takaki Y."/>
            <person name="Nishi S."/>
            <person name="Hori S."/>
            <person name="Arai W."/>
            <person name="Tsubouchi T."/>
            <person name="Morono Y."/>
            <person name="Uchiyama I."/>
            <person name="Ito T."/>
            <person name="Fujiyama A."/>
            <person name="Inagaki F."/>
            <person name="Takami H."/>
        </authorList>
    </citation>
    <scope>NUCLEOTIDE SEQUENCE</scope>
    <source>
        <strain evidence="2">Expedition CK06-06</strain>
    </source>
</reference>
<sequence>VVITDIKMPKVNGIEVLKFIKKNKPKTKVIVMSIFVSQEFINELMKLGAYQCIEKSSFLKDIISILDKIN</sequence>
<evidence type="ECO:0000259" key="1">
    <source>
        <dbReference type="PROSITE" id="PS50110"/>
    </source>
</evidence>
<dbReference type="InterPro" id="IPR011006">
    <property type="entry name" value="CheY-like_superfamily"/>
</dbReference>
<evidence type="ECO:0000313" key="2">
    <source>
        <dbReference type="EMBL" id="GAI65613.1"/>
    </source>
</evidence>
<dbReference type="AlphaFoldDB" id="X1QBL8"/>
<proteinExistence type="predicted"/>
<gene>
    <name evidence="2" type="ORF">S06H3_65105</name>
</gene>